<dbReference type="GO" id="GO:0003824">
    <property type="term" value="F:catalytic activity"/>
    <property type="evidence" value="ECO:0007669"/>
    <property type="project" value="InterPro"/>
</dbReference>
<proteinExistence type="predicted"/>
<dbReference type="InterPro" id="IPR036691">
    <property type="entry name" value="Endo/exonu/phosph_ase_sf"/>
</dbReference>
<gene>
    <name evidence="2" type="ORF">IFM89_014430</name>
</gene>
<dbReference type="AlphaFoldDB" id="A0A835M3D4"/>
<feature type="domain" description="Endonuclease/exonuclease/phosphatase" evidence="1">
    <location>
        <begin position="44"/>
        <end position="163"/>
    </location>
</feature>
<organism evidence="2 3">
    <name type="scientific">Coptis chinensis</name>
    <dbReference type="NCBI Taxonomy" id="261450"/>
    <lineage>
        <taxon>Eukaryota</taxon>
        <taxon>Viridiplantae</taxon>
        <taxon>Streptophyta</taxon>
        <taxon>Embryophyta</taxon>
        <taxon>Tracheophyta</taxon>
        <taxon>Spermatophyta</taxon>
        <taxon>Magnoliopsida</taxon>
        <taxon>Ranunculales</taxon>
        <taxon>Ranunculaceae</taxon>
        <taxon>Coptidoideae</taxon>
        <taxon>Coptis</taxon>
    </lineage>
</organism>
<protein>
    <recommendedName>
        <fullName evidence="1">Endonuclease/exonuclease/phosphatase domain-containing protein</fullName>
    </recommendedName>
</protein>
<dbReference type="EMBL" id="JADFTS010000004">
    <property type="protein sequence ID" value="KAF9609236.1"/>
    <property type="molecule type" value="Genomic_DNA"/>
</dbReference>
<dbReference type="Proteomes" id="UP000631114">
    <property type="component" value="Unassembled WGS sequence"/>
</dbReference>
<evidence type="ECO:0000313" key="3">
    <source>
        <dbReference type="Proteomes" id="UP000631114"/>
    </source>
</evidence>
<dbReference type="PANTHER" id="PTHR33710:SF86">
    <property type="entry name" value="VIRAL MOVEMENT PROTEIN"/>
    <property type="match status" value="1"/>
</dbReference>
<dbReference type="Pfam" id="PF03372">
    <property type="entry name" value="Exo_endo_phos"/>
    <property type="match status" value="1"/>
</dbReference>
<sequence>MHPTDPIIIGMALGFTSIRTSLERELAMLLLSISGGFTKHHNEEILSPYPKLKHHSWQFLQTLAEKYSQPWLIIGDLNIILNQSEKRGGDPYSSNESLIANELIQDTGLLDIGFSGNPFTWWNKQSGLNSVKKRLDRSLTNAEWLLIFLEAKLSHISTTTSDHTALLLDTQPNITTLPRSFHFQAM</sequence>
<accession>A0A835M3D4</accession>
<dbReference type="OrthoDB" id="1001388at2759"/>
<dbReference type="Gene3D" id="3.60.10.10">
    <property type="entry name" value="Endonuclease/exonuclease/phosphatase"/>
    <property type="match status" value="1"/>
</dbReference>
<dbReference type="PANTHER" id="PTHR33710">
    <property type="entry name" value="BNAC02G09200D PROTEIN"/>
    <property type="match status" value="1"/>
</dbReference>
<evidence type="ECO:0000313" key="2">
    <source>
        <dbReference type="EMBL" id="KAF9609236.1"/>
    </source>
</evidence>
<comment type="caution">
    <text evidence="2">The sequence shown here is derived from an EMBL/GenBank/DDBJ whole genome shotgun (WGS) entry which is preliminary data.</text>
</comment>
<evidence type="ECO:0000259" key="1">
    <source>
        <dbReference type="Pfam" id="PF03372"/>
    </source>
</evidence>
<reference evidence="2 3" key="1">
    <citation type="submission" date="2020-10" db="EMBL/GenBank/DDBJ databases">
        <title>The Coptis chinensis genome and diversification of protoberbering-type alkaloids.</title>
        <authorList>
            <person name="Wang B."/>
            <person name="Shu S."/>
            <person name="Song C."/>
            <person name="Liu Y."/>
        </authorList>
    </citation>
    <scope>NUCLEOTIDE SEQUENCE [LARGE SCALE GENOMIC DNA]</scope>
    <source>
        <strain evidence="2">HL-2020</strain>
        <tissue evidence="2">Leaf</tissue>
    </source>
</reference>
<dbReference type="InterPro" id="IPR005135">
    <property type="entry name" value="Endo/exonuclease/phosphatase"/>
</dbReference>
<keyword evidence="3" id="KW-1185">Reference proteome</keyword>
<name>A0A835M3D4_9MAGN</name>
<dbReference type="SUPFAM" id="SSF56219">
    <property type="entry name" value="DNase I-like"/>
    <property type="match status" value="1"/>
</dbReference>